<dbReference type="CDD" id="cd06268">
    <property type="entry name" value="PBP1_ABC_transporter_LIVBP-like"/>
    <property type="match status" value="1"/>
</dbReference>
<dbReference type="Proteomes" id="UP000236654">
    <property type="component" value="Unassembled WGS sequence"/>
</dbReference>
<comment type="caution">
    <text evidence="4">The sequence shown here is derived from an EMBL/GenBank/DDBJ whole genome shotgun (WGS) entry which is preliminary data.</text>
</comment>
<dbReference type="PROSITE" id="PS51782">
    <property type="entry name" value="LYSM"/>
    <property type="match status" value="3"/>
</dbReference>
<dbReference type="SUPFAM" id="SSF53822">
    <property type="entry name" value="Periplasmic binding protein-like I"/>
    <property type="match status" value="1"/>
</dbReference>
<feature type="region of interest" description="Disordered" evidence="1">
    <location>
        <begin position="144"/>
        <end position="171"/>
    </location>
</feature>
<feature type="chain" id="PRO_5014173591" description="LysM domain-containing protein" evidence="2">
    <location>
        <begin position="22"/>
        <end position="643"/>
    </location>
</feature>
<proteinExistence type="predicted"/>
<protein>
    <recommendedName>
        <fullName evidence="3">LysM domain-containing protein</fullName>
    </recommendedName>
</protein>
<evidence type="ECO:0000313" key="5">
    <source>
        <dbReference type="Proteomes" id="UP000236654"/>
    </source>
</evidence>
<evidence type="ECO:0000259" key="3">
    <source>
        <dbReference type="PROSITE" id="PS51782"/>
    </source>
</evidence>
<dbReference type="Gene3D" id="3.10.350.10">
    <property type="entry name" value="LysM domain"/>
    <property type="match status" value="3"/>
</dbReference>
<dbReference type="Pfam" id="PF01476">
    <property type="entry name" value="LysM"/>
    <property type="match status" value="3"/>
</dbReference>
<feature type="domain" description="LysM" evidence="3">
    <location>
        <begin position="194"/>
        <end position="237"/>
    </location>
</feature>
<feature type="compositionally biased region" description="Basic and acidic residues" evidence="1">
    <location>
        <begin position="153"/>
        <end position="169"/>
    </location>
</feature>
<dbReference type="InterPro" id="IPR036779">
    <property type="entry name" value="LysM_dom_sf"/>
</dbReference>
<dbReference type="Gene3D" id="3.40.50.2300">
    <property type="match status" value="2"/>
</dbReference>
<dbReference type="InterPro" id="IPR018392">
    <property type="entry name" value="LysM"/>
</dbReference>
<evidence type="ECO:0000256" key="1">
    <source>
        <dbReference type="SAM" id="MobiDB-lite"/>
    </source>
</evidence>
<dbReference type="AlphaFoldDB" id="A0A2I0R1S2"/>
<feature type="signal peptide" evidence="2">
    <location>
        <begin position="1"/>
        <end position="21"/>
    </location>
</feature>
<sequence>MGMRILILFVLTLGISFFAAAQEMGKEKRDGKIYTIHAVEAGNTLYGLHRKYNVAIDDIIKANPSTKEGLKIGQKLYIPFVAEIDNKQVDTTFVHKIHKVKRKETLYGISKQYDCKVAELIELNPGVEEGLKVGRELKIPTDEISSIDNSAKNQKEERKPEKNVERDIAQDSTIQPGDSITKIEYQVEFQDSVVEYTVQKGETLYSISRRFMVPIEKLIEDNKIRKNTIKPGQELQIVLKKERIKEVEIREIVKLDSSQITNRPLLVPKKEVYKILVALPLKINENAEVLSGVYTSSTKLNKLTDLSVEFLMGAQMAIDSLEKLGLNASVEFFDTEGNLKKLKTILENGNTNNFDIVIGPFYPKLIEYTASWGLNNKVPVVAVTKIPTKVLENNPYVLSMIPSELTLIAGMAKYLAENHATASIVMINGESNETKQRISFFKDVFNKNLPKDTTASIKMTALGDVSGRVLVKSIDTDRKNFVICLSDDVQQIMKFVNTLNAAKNYTPKYGKSDIVMVGLQSWREINALNSYYKNRFTFHFAASNYLNYDLPETFAFTKEYRSRYNSDPSKYAFHGYDVMLSQLSELLLGYPQNDGLMNFFDVTPVGDQHGNENSSVFISKQKDFEIELLDIITNKKNFDVRKQ</sequence>
<evidence type="ECO:0000256" key="2">
    <source>
        <dbReference type="SAM" id="SignalP"/>
    </source>
</evidence>
<accession>A0A2I0R1S2</accession>
<dbReference type="EMBL" id="PJNI01000009">
    <property type="protein sequence ID" value="PKR80505.1"/>
    <property type="molecule type" value="Genomic_DNA"/>
</dbReference>
<keyword evidence="2" id="KW-0732">Signal</keyword>
<dbReference type="OrthoDB" id="2149800at2"/>
<dbReference type="PANTHER" id="PTHR33734">
    <property type="entry name" value="LYSM DOMAIN-CONTAINING GPI-ANCHORED PROTEIN 2"/>
    <property type="match status" value="1"/>
</dbReference>
<dbReference type="SUPFAM" id="SSF54106">
    <property type="entry name" value="LysM domain"/>
    <property type="match status" value="3"/>
</dbReference>
<gene>
    <name evidence="4" type="ORF">CW751_09010</name>
</gene>
<keyword evidence="5" id="KW-1185">Reference proteome</keyword>
<reference evidence="4 5" key="1">
    <citation type="submission" date="2017-12" db="EMBL/GenBank/DDBJ databases">
        <title>The draft genome sequence of Brumimicrobium saltpan LHR20.</title>
        <authorList>
            <person name="Do Z.-J."/>
            <person name="Luo H.-R."/>
        </authorList>
    </citation>
    <scope>NUCLEOTIDE SEQUENCE [LARGE SCALE GENOMIC DNA]</scope>
    <source>
        <strain evidence="4 5">LHR20</strain>
    </source>
</reference>
<dbReference type="SMART" id="SM00257">
    <property type="entry name" value="LysM"/>
    <property type="match status" value="3"/>
</dbReference>
<name>A0A2I0R1S2_9FLAO</name>
<dbReference type="PANTHER" id="PTHR33734:SF22">
    <property type="entry name" value="MEMBRANE-BOUND LYTIC MUREIN TRANSGLYCOSYLASE D"/>
    <property type="match status" value="1"/>
</dbReference>
<organism evidence="4 5">
    <name type="scientific">Brumimicrobium salinarum</name>
    <dbReference type="NCBI Taxonomy" id="2058658"/>
    <lineage>
        <taxon>Bacteria</taxon>
        <taxon>Pseudomonadati</taxon>
        <taxon>Bacteroidota</taxon>
        <taxon>Flavobacteriia</taxon>
        <taxon>Flavobacteriales</taxon>
        <taxon>Crocinitomicaceae</taxon>
        <taxon>Brumimicrobium</taxon>
    </lineage>
</organism>
<dbReference type="CDD" id="cd00118">
    <property type="entry name" value="LysM"/>
    <property type="match status" value="3"/>
</dbReference>
<feature type="domain" description="LysM" evidence="3">
    <location>
        <begin position="35"/>
        <end position="78"/>
    </location>
</feature>
<feature type="domain" description="LysM" evidence="3">
    <location>
        <begin position="96"/>
        <end position="139"/>
    </location>
</feature>
<evidence type="ECO:0000313" key="4">
    <source>
        <dbReference type="EMBL" id="PKR80505.1"/>
    </source>
</evidence>
<dbReference type="InterPro" id="IPR028082">
    <property type="entry name" value="Peripla_BP_I"/>
</dbReference>